<dbReference type="PANTHER" id="PTHR31048">
    <property type="entry name" value="OS03G0233200 PROTEIN"/>
    <property type="match status" value="1"/>
</dbReference>
<dbReference type="InterPro" id="IPR017949">
    <property type="entry name" value="Thaumatin_CS"/>
</dbReference>
<dbReference type="InterPro" id="IPR001938">
    <property type="entry name" value="Thaumatin"/>
</dbReference>
<dbReference type="EMBL" id="JAEFBK010000012">
    <property type="protein sequence ID" value="KAG7542392.1"/>
    <property type="molecule type" value="Genomic_DNA"/>
</dbReference>
<comment type="caution">
    <text evidence="2">The sequence shown here is derived from an EMBL/GenBank/DDBJ whole genome shotgun (WGS) entry which is preliminary data.</text>
</comment>
<dbReference type="FunFam" id="2.60.110.10:FF:000004">
    <property type="entry name" value="THAUMATIN-LIKE PROTEIN 1"/>
    <property type="match status" value="1"/>
</dbReference>
<reference evidence="2 3" key="1">
    <citation type="submission" date="2020-12" db="EMBL/GenBank/DDBJ databases">
        <title>Concerted genomic and epigenomic changes stabilize Arabidopsis allopolyploids.</title>
        <authorList>
            <person name="Chen Z."/>
        </authorList>
    </citation>
    <scope>NUCLEOTIDE SEQUENCE [LARGE SCALE GENOMIC DNA]</scope>
    <source>
        <strain evidence="2">Allo738</strain>
        <tissue evidence="2">Leaf</tissue>
    </source>
</reference>
<accession>A0A8T1Y5A5</accession>
<protein>
    <submittedName>
        <fullName evidence="2">Thaumatin family</fullName>
    </submittedName>
</protein>
<evidence type="ECO:0000313" key="2">
    <source>
        <dbReference type="EMBL" id="KAG7542392.1"/>
    </source>
</evidence>
<organism evidence="2 3">
    <name type="scientific">Arabidopsis thaliana x Arabidopsis arenosa</name>
    <dbReference type="NCBI Taxonomy" id="1240361"/>
    <lineage>
        <taxon>Eukaryota</taxon>
        <taxon>Viridiplantae</taxon>
        <taxon>Streptophyta</taxon>
        <taxon>Embryophyta</taxon>
        <taxon>Tracheophyta</taxon>
        <taxon>Spermatophyta</taxon>
        <taxon>Magnoliopsida</taxon>
        <taxon>eudicotyledons</taxon>
        <taxon>Gunneridae</taxon>
        <taxon>Pentapetalae</taxon>
        <taxon>rosids</taxon>
        <taxon>malvids</taxon>
        <taxon>Brassicales</taxon>
        <taxon>Brassicaceae</taxon>
        <taxon>Camelineae</taxon>
        <taxon>Arabidopsis</taxon>
    </lineage>
</organism>
<gene>
    <name evidence="2" type="ORF">ISN45_Aa07g023790</name>
</gene>
<dbReference type="Proteomes" id="UP000694240">
    <property type="component" value="Chromosome 12"/>
</dbReference>
<dbReference type="PROSITE" id="PS00316">
    <property type="entry name" value="THAUMATIN_1"/>
    <property type="match status" value="1"/>
</dbReference>
<evidence type="ECO:0000313" key="3">
    <source>
        <dbReference type="Proteomes" id="UP000694240"/>
    </source>
</evidence>
<dbReference type="Pfam" id="PF00314">
    <property type="entry name" value="Thaumatin"/>
    <property type="match status" value="1"/>
</dbReference>
<name>A0A8T1Y5A5_9BRAS</name>
<dbReference type="PIRSF" id="PIRSF002703">
    <property type="entry name" value="Thaumatin"/>
    <property type="match status" value="1"/>
</dbReference>
<dbReference type="PROSITE" id="PS51367">
    <property type="entry name" value="THAUMATIN_2"/>
    <property type="match status" value="1"/>
</dbReference>
<feature type="signal peptide" evidence="1">
    <location>
        <begin position="1"/>
        <end position="21"/>
    </location>
</feature>
<evidence type="ECO:0000256" key="1">
    <source>
        <dbReference type="SAM" id="SignalP"/>
    </source>
</evidence>
<keyword evidence="1" id="KW-0732">Signal</keyword>
<sequence>MERLPLILLLASHLFVSGVFSTSIITIENKCSNTIWPVLFSWQSQVSTTGFTLKTGEARAIEAPSSWYGLISARTLCSNDSTGKFSCATGDCKSGEIECPGGYGWSPVTYIFFRIDDGGINSYVISLEFGYNLPVTVVPSSQTCLSSGCMVDLNKTCPNDLKIFTRGDLTACNSACRKSASQENCCTHYFKSKQTCKPTPYVENFDRACPFAYSYAYNDNNSTFTCTNTTNYVVTFCPSSIPNNTRFNLVGYYSN</sequence>
<dbReference type="SMART" id="SM00205">
    <property type="entry name" value="THN"/>
    <property type="match status" value="1"/>
</dbReference>
<dbReference type="AlphaFoldDB" id="A0A8T1Y5A5"/>
<feature type="chain" id="PRO_5035903483" evidence="1">
    <location>
        <begin position="22"/>
        <end position="255"/>
    </location>
</feature>
<proteinExistence type="predicted"/>
<keyword evidence="3" id="KW-1185">Reference proteome</keyword>